<evidence type="ECO:0000313" key="4">
    <source>
        <dbReference type="Proteomes" id="UP000838763"/>
    </source>
</evidence>
<feature type="domain" description="Catechol dioxygenase N-terminal" evidence="2">
    <location>
        <begin position="170"/>
        <end position="237"/>
    </location>
</feature>
<dbReference type="InterPro" id="IPR007535">
    <property type="entry name" value="Catechol_dOase_N"/>
</dbReference>
<comment type="caution">
    <text evidence="3">The sequence shown here is derived from an EMBL/GenBank/DDBJ whole genome shotgun (WGS) entry which is preliminary data.</text>
</comment>
<keyword evidence="1" id="KW-0472">Membrane</keyword>
<feature type="transmembrane region" description="Helical" evidence="1">
    <location>
        <begin position="20"/>
        <end position="42"/>
    </location>
</feature>
<proteinExistence type="predicted"/>
<dbReference type="GO" id="GO:0009712">
    <property type="term" value="P:catechol-containing compound metabolic process"/>
    <property type="evidence" value="ECO:0007669"/>
    <property type="project" value="InterPro"/>
</dbReference>
<dbReference type="SUPFAM" id="SSF49482">
    <property type="entry name" value="Aromatic compound dioxygenase"/>
    <property type="match status" value="1"/>
</dbReference>
<dbReference type="AlphaFoldDB" id="A0A9P1H8I0"/>
<keyword evidence="1" id="KW-0812">Transmembrane</keyword>
<dbReference type="Proteomes" id="UP000838763">
    <property type="component" value="Unassembled WGS sequence"/>
</dbReference>
<evidence type="ECO:0000259" key="2">
    <source>
        <dbReference type="Pfam" id="PF04444"/>
    </source>
</evidence>
<keyword evidence="4" id="KW-1185">Reference proteome</keyword>
<dbReference type="PANTHER" id="PTHR33711:SF7">
    <property type="entry name" value="INTRADIOL RING-CLEAVAGE DIOXYGENASES DOMAIN-CONTAINING PROTEIN-RELATED"/>
    <property type="match status" value="1"/>
</dbReference>
<dbReference type="InterPro" id="IPR015889">
    <property type="entry name" value="Intradiol_dOase_core"/>
</dbReference>
<dbReference type="OrthoDB" id="5238185at2759"/>
<gene>
    <name evidence="3" type="ORF">PPNO1_LOCUS7515</name>
</gene>
<dbReference type="GO" id="GO:0018576">
    <property type="term" value="F:catechol 1,2-dioxygenase activity"/>
    <property type="evidence" value="ECO:0007669"/>
    <property type="project" value="InterPro"/>
</dbReference>
<dbReference type="EMBL" id="CALLCH030000017">
    <property type="protein sequence ID" value="CAI4217920.1"/>
    <property type="molecule type" value="Genomic_DNA"/>
</dbReference>
<protein>
    <recommendedName>
        <fullName evidence="2">Catechol dioxygenase N-terminal domain-containing protein</fullName>
    </recommendedName>
</protein>
<dbReference type="InterPro" id="IPR050770">
    <property type="entry name" value="Intradiol_RC_Dioxygenase"/>
</dbReference>
<evidence type="ECO:0000256" key="1">
    <source>
        <dbReference type="SAM" id="Phobius"/>
    </source>
</evidence>
<evidence type="ECO:0000313" key="3">
    <source>
        <dbReference type="EMBL" id="CAI4217920.1"/>
    </source>
</evidence>
<reference evidence="3" key="1">
    <citation type="submission" date="2022-11" db="EMBL/GenBank/DDBJ databases">
        <authorList>
            <person name="Scott C."/>
            <person name="Bruce N."/>
        </authorList>
    </citation>
    <scope>NUCLEOTIDE SEQUENCE</scope>
</reference>
<name>A0A9P1H8I0_9PEZI</name>
<sequence>MGLICQLGDVDQQTPTQRDVGRAVGAARGFVIVALLGLAPTLRKASDEMPRRWELLISTLVESHLTVAAVWAPLIPINFDFFANTLTQVVQLTTLDKIIFTSPRNENGREPRERKTYTDMPSQVTQGLAQMGAQVSPAKKAMKPPPVPDHGYDLNFTDQVIAATGPNAHKRMAEVMPSLLRHLHDFAREVDLTVAEWMAAVEFINAAGQMSNDRRNETQLVCDILGLESLVDEISSKLLEKASLT</sequence>
<accession>A0A9P1H8I0</accession>
<dbReference type="Pfam" id="PF04444">
    <property type="entry name" value="Dioxygenase_N"/>
    <property type="match status" value="1"/>
</dbReference>
<dbReference type="PANTHER" id="PTHR33711">
    <property type="entry name" value="DIOXYGENASE, PUTATIVE (AFU_ORTHOLOGUE AFUA_2G02910)-RELATED"/>
    <property type="match status" value="1"/>
</dbReference>
<dbReference type="Gene3D" id="2.60.130.10">
    <property type="entry name" value="Aromatic compound dioxygenase"/>
    <property type="match status" value="1"/>
</dbReference>
<keyword evidence="1" id="KW-1133">Transmembrane helix</keyword>
<dbReference type="GO" id="GO:0005506">
    <property type="term" value="F:iron ion binding"/>
    <property type="evidence" value="ECO:0007669"/>
    <property type="project" value="InterPro"/>
</dbReference>
<organism evidence="3 4">
    <name type="scientific">Parascedosporium putredinis</name>
    <dbReference type="NCBI Taxonomy" id="1442378"/>
    <lineage>
        <taxon>Eukaryota</taxon>
        <taxon>Fungi</taxon>
        <taxon>Dikarya</taxon>
        <taxon>Ascomycota</taxon>
        <taxon>Pezizomycotina</taxon>
        <taxon>Sordariomycetes</taxon>
        <taxon>Hypocreomycetidae</taxon>
        <taxon>Microascales</taxon>
        <taxon>Microascaceae</taxon>
        <taxon>Parascedosporium</taxon>
    </lineage>
</organism>